<dbReference type="GO" id="GO:0016730">
    <property type="term" value="F:oxidoreductase activity, acting on iron-sulfur proteins as donors"/>
    <property type="evidence" value="ECO:0007669"/>
    <property type="project" value="InterPro"/>
</dbReference>
<evidence type="ECO:0000313" key="1">
    <source>
        <dbReference type="EMBL" id="HEC78048.1"/>
    </source>
</evidence>
<protein>
    <submittedName>
        <fullName evidence="1">Ferredoxin:thioredoxin reductase</fullName>
    </submittedName>
</protein>
<dbReference type="InterPro" id="IPR036644">
    <property type="entry name" value="FTR_bsu_sf"/>
</dbReference>
<organism evidence="1 2">
    <name type="scientific">candidate division WOR-3 bacterium</name>
    <dbReference type="NCBI Taxonomy" id="2052148"/>
    <lineage>
        <taxon>Bacteria</taxon>
        <taxon>Bacteria division WOR-3</taxon>
    </lineage>
</organism>
<sequence>MANPWDGVVGTAPYNENLERIKNIAEEKGFILNPDEERVKKVVGLMTMNFKEYNKYYCPCKQSHPLDPTKDVVCPCSTLEQEVNKDGHCYCRLFYKKET</sequence>
<name>A0A9C9EL20_UNCW3</name>
<dbReference type="Gene3D" id="3.90.460.10">
    <property type="entry name" value="Ferredoxin thioredoxin reductase catalytic beta subunit"/>
    <property type="match status" value="1"/>
</dbReference>
<dbReference type="InterPro" id="IPR004209">
    <property type="entry name" value="FTR_bsu"/>
</dbReference>
<evidence type="ECO:0000313" key="2">
    <source>
        <dbReference type="Proteomes" id="UP000885826"/>
    </source>
</evidence>
<gene>
    <name evidence="1" type="ORF">ENI34_02775</name>
</gene>
<accession>A0A9C9EL20</accession>
<proteinExistence type="predicted"/>
<dbReference type="AlphaFoldDB" id="A0A9C9EL20"/>
<dbReference type="Proteomes" id="UP000885826">
    <property type="component" value="Unassembled WGS sequence"/>
</dbReference>
<dbReference type="Pfam" id="PF02943">
    <property type="entry name" value="FeThRed_B"/>
    <property type="match status" value="1"/>
</dbReference>
<dbReference type="EMBL" id="DRIG01000030">
    <property type="protein sequence ID" value="HEC78048.1"/>
    <property type="molecule type" value="Genomic_DNA"/>
</dbReference>
<dbReference type="SUPFAM" id="SSF57662">
    <property type="entry name" value="Ferredoxin thioredoxin reductase (FTR), catalytic beta chain"/>
    <property type="match status" value="1"/>
</dbReference>
<comment type="caution">
    <text evidence="1">The sequence shown here is derived from an EMBL/GenBank/DDBJ whole genome shotgun (WGS) entry which is preliminary data.</text>
</comment>
<reference evidence="1" key="1">
    <citation type="journal article" date="2020" name="mSystems">
        <title>Genome- and Community-Level Interaction Insights into Carbon Utilization and Element Cycling Functions of Hydrothermarchaeota in Hydrothermal Sediment.</title>
        <authorList>
            <person name="Zhou Z."/>
            <person name="Liu Y."/>
            <person name="Xu W."/>
            <person name="Pan J."/>
            <person name="Luo Z.H."/>
            <person name="Li M."/>
        </authorList>
    </citation>
    <scope>NUCLEOTIDE SEQUENCE</scope>
    <source>
        <strain evidence="1">HyVt-388</strain>
    </source>
</reference>